<feature type="binding site" description="in other chain" evidence="6">
    <location>
        <begin position="128"/>
        <end position="136"/>
    </location>
    <ligand>
        <name>5-phospho-alpha-D-ribose 1-diphosphate</name>
        <dbReference type="ChEBI" id="CHEBI:58017"/>
        <note>ligand shared between dimeric partners</note>
    </ligand>
</feature>
<dbReference type="EMBL" id="MHUL01000034">
    <property type="protein sequence ID" value="OHA76430.1"/>
    <property type="molecule type" value="Genomic_DNA"/>
</dbReference>
<dbReference type="GO" id="GO:0000287">
    <property type="term" value="F:magnesium ion binding"/>
    <property type="evidence" value="ECO:0007669"/>
    <property type="project" value="UniProtKB-UniRule"/>
</dbReference>
<comment type="function">
    <text evidence="6">Catalyzes the transfer of a ribosyl phosphate group from 5-phosphoribose 1-diphosphate to orotate, leading to the formation of orotidine monophosphate (OMP).</text>
</comment>
<accession>A0A1G2RUA1</accession>
<reference evidence="8 9" key="1">
    <citation type="journal article" date="2016" name="Nat. Commun.">
        <title>Thousands of microbial genomes shed light on interconnected biogeochemical processes in an aquifer system.</title>
        <authorList>
            <person name="Anantharaman K."/>
            <person name="Brown C.T."/>
            <person name="Hug L.A."/>
            <person name="Sharon I."/>
            <person name="Castelle C.J."/>
            <person name="Probst A.J."/>
            <person name="Thomas B.C."/>
            <person name="Singh A."/>
            <person name="Wilkins M.J."/>
            <person name="Karaoz U."/>
            <person name="Brodie E.L."/>
            <person name="Williams K.H."/>
            <person name="Hubbard S.S."/>
            <person name="Banfield J.F."/>
        </authorList>
    </citation>
    <scope>NUCLEOTIDE SEQUENCE [LARGE SCALE GENOMIC DNA]</scope>
</reference>
<comment type="catalytic activity">
    <reaction evidence="6">
        <text>orotidine 5'-phosphate + diphosphate = orotate + 5-phospho-alpha-D-ribose 1-diphosphate</text>
        <dbReference type="Rhea" id="RHEA:10380"/>
        <dbReference type="ChEBI" id="CHEBI:30839"/>
        <dbReference type="ChEBI" id="CHEBI:33019"/>
        <dbReference type="ChEBI" id="CHEBI:57538"/>
        <dbReference type="ChEBI" id="CHEBI:58017"/>
        <dbReference type="EC" id="2.4.2.10"/>
    </reaction>
</comment>
<dbReference type="InterPro" id="IPR029057">
    <property type="entry name" value="PRTase-like"/>
</dbReference>
<protein>
    <recommendedName>
        <fullName evidence="2 6">Orotate phosphoribosyltransferase</fullName>
        <shortName evidence="6">OPRT</shortName>
        <shortName evidence="6">OPRTase</shortName>
        <ecNumber evidence="2 6">2.4.2.10</ecNumber>
    </recommendedName>
</protein>
<comment type="similarity">
    <text evidence="6">Belongs to the purine/pyrimidine phosphoribosyltransferase family. PyrE subfamily.</text>
</comment>
<comment type="caution">
    <text evidence="6">Lacks conserved residue(s) required for the propagation of feature annotation.</text>
</comment>
<dbReference type="UniPathway" id="UPA00070">
    <property type="reaction ID" value="UER00119"/>
</dbReference>
<keyword evidence="3 6" id="KW-0328">Glycosyltransferase</keyword>
<comment type="subunit">
    <text evidence="6">Homodimer.</text>
</comment>
<dbReference type="CDD" id="cd06223">
    <property type="entry name" value="PRTases_typeI"/>
    <property type="match status" value="1"/>
</dbReference>
<evidence type="ECO:0000313" key="9">
    <source>
        <dbReference type="Proteomes" id="UP000178222"/>
    </source>
</evidence>
<name>A0A1G2RUA1_9BACT</name>
<evidence type="ECO:0000256" key="6">
    <source>
        <dbReference type="HAMAP-Rule" id="MF_01208"/>
    </source>
</evidence>
<dbReference type="HAMAP" id="MF_01208">
    <property type="entry name" value="PyrE"/>
    <property type="match status" value="1"/>
</dbReference>
<dbReference type="AlphaFoldDB" id="A0A1G2RUA1"/>
<evidence type="ECO:0000256" key="4">
    <source>
        <dbReference type="ARBA" id="ARBA00022679"/>
    </source>
</evidence>
<feature type="domain" description="Phosphoribosyltransferase" evidence="7">
    <location>
        <begin position="119"/>
        <end position="171"/>
    </location>
</feature>
<dbReference type="GO" id="GO:0019856">
    <property type="term" value="P:pyrimidine nucleobase biosynthetic process"/>
    <property type="evidence" value="ECO:0007669"/>
    <property type="project" value="TreeGrafter"/>
</dbReference>
<dbReference type="PANTHER" id="PTHR19278:SF9">
    <property type="entry name" value="URIDINE 5'-MONOPHOSPHATE SYNTHASE"/>
    <property type="match status" value="1"/>
</dbReference>
<gene>
    <name evidence="6" type="primary">pyrE</name>
    <name evidence="8" type="ORF">A3J30_00145</name>
</gene>
<dbReference type="Proteomes" id="UP000178222">
    <property type="component" value="Unassembled WGS sequence"/>
</dbReference>
<evidence type="ECO:0000256" key="2">
    <source>
        <dbReference type="ARBA" id="ARBA00011971"/>
    </source>
</evidence>
<dbReference type="InterPro" id="IPR023031">
    <property type="entry name" value="OPRT"/>
</dbReference>
<comment type="cofactor">
    <cofactor evidence="6">
        <name>Mg(2+)</name>
        <dbReference type="ChEBI" id="CHEBI:18420"/>
    </cofactor>
</comment>
<organism evidence="8 9">
    <name type="scientific">Candidatus Wildermuthbacteria bacterium RIFCSPLOWO2_02_FULL_47_9c</name>
    <dbReference type="NCBI Taxonomy" id="1802466"/>
    <lineage>
        <taxon>Bacteria</taxon>
        <taxon>Candidatus Wildermuthiibacteriota</taxon>
    </lineage>
</organism>
<dbReference type="Pfam" id="PF00156">
    <property type="entry name" value="Pribosyltran"/>
    <property type="match status" value="1"/>
</dbReference>
<feature type="binding site" evidence="6">
    <location>
        <position position="160"/>
    </location>
    <ligand>
        <name>orotate</name>
        <dbReference type="ChEBI" id="CHEBI:30839"/>
    </ligand>
</feature>
<feature type="binding site" description="in other chain" evidence="6">
    <location>
        <position position="103"/>
    </location>
    <ligand>
        <name>5-phospho-alpha-D-ribose 1-diphosphate</name>
        <dbReference type="ChEBI" id="CHEBI:58017"/>
        <note>ligand shared between dimeric partners</note>
    </ligand>
</feature>
<evidence type="ECO:0000256" key="1">
    <source>
        <dbReference type="ARBA" id="ARBA00004889"/>
    </source>
</evidence>
<evidence type="ECO:0000259" key="7">
    <source>
        <dbReference type="Pfam" id="PF00156"/>
    </source>
</evidence>
<sequence>MDVPTLSPPALLEKVGAIVNGHFILTSGGHAAVYVNKDALYPRTLITANLCRAIAEAFSRDRVEAVIAPAIGGVILSQWVAFHFTQLSGRHARREVFALYAEKAEGGSFVIGRGYDKFLPGRRVLVVEDVLTTGGSAKKVVELARAAGGKVIGLGVLCNRGGVTPHDVGDVPQLFALTNIPLEVWMEGDCPLCKQGVPVNTDIGKGREFLARQRAK</sequence>
<proteinExistence type="inferred from homology"/>
<dbReference type="SUPFAM" id="SSF53271">
    <property type="entry name" value="PRTase-like"/>
    <property type="match status" value="1"/>
</dbReference>
<keyword evidence="5 6" id="KW-0665">Pyrimidine biosynthesis</keyword>
<dbReference type="GO" id="GO:0004588">
    <property type="term" value="F:orotate phosphoribosyltransferase activity"/>
    <property type="evidence" value="ECO:0007669"/>
    <property type="project" value="UniProtKB-UniRule"/>
</dbReference>
<dbReference type="PANTHER" id="PTHR19278">
    <property type="entry name" value="OROTATE PHOSPHORIBOSYLTRANSFERASE"/>
    <property type="match status" value="1"/>
</dbReference>
<dbReference type="InterPro" id="IPR000836">
    <property type="entry name" value="PRTase_dom"/>
</dbReference>
<dbReference type="EC" id="2.4.2.10" evidence="2 6"/>
<evidence type="ECO:0000313" key="8">
    <source>
        <dbReference type="EMBL" id="OHA76430.1"/>
    </source>
</evidence>
<keyword evidence="4 6" id="KW-0808">Transferase</keyword>
<dbReference type="Gene3D" id="3.40.50.2020">
    <property type="match status" value="1"/>
</dbReference>
<comment type="caution">
    <text evidence="8">The sequence shown here is derived from an EMBL/GenBank/DDBJ whole genome shotgun (WGS) entry which is preliminary data.</text>
</comment>
<dbReference type="GO" id="GO:0044205">
    <property type="term" value="P:'de novo' UMP biosynthetic process"/>
    <property type="evidence" value="ECO:0007669"/>
    <property type="project" value="UniProtKB-UniRule"/>
</dbReference>
<keyword evidence="6" id="KW-0460">Magnesium</keyword>
<evidence type="ECO:0000256" key="5">
    <source>
        <dbReference type="ARBA" id="ARBA00022975"/>
    </source>
</evidence>
<evidence type="ECO:0000256" key="3">
    <source>
        <dbReference type="ARBA" id="ARBA00022676"/>
    </source>
</evidence>
<comment type="pathway">
    <text evidence="1 6">Pyrimidine metabolism; UMP biosynthesis via de novo pathway; UMP from orotate: step 1/2.</text>
</comment>
<feature type="binding site" evidence="6">
    <location>
        <position position="132"/>
    </location>
    <ligand>
        <name>orotate</name>
        <dbReference type="ChEBI" id="CHEBI:30839"/>
    </ligand>
</feature>